<keyword evidence="1" id="KW-0597">Phosphoprotein</keyword>
<dbReference type="PROSITE" id="PS50043">
    <property type="entry name" value="HTH_LUXR_2"/>
    <property type="match status" value="1"/>
</dbReference>
<reference evidence="5" key="1">
    <citation type="submission" date="2018-06" db="EMBL/GenBank/DDBJ databases">
        <authorList>
            <person name="Zhirakovskaya E."/>
        </authorList>
    </citation>
    <scope>NUCLEOTIDE SEQUENCE</scope>
</reference>
<dbReference type="InterPro" id="IPR001789">
    <property type="entry name" value="Sig_transdc_resp-reg_receiver"/>
</dbReference>
<dbReference type="PANTHER" id="PTHR43214">
    <property type="entry name" value="TWO-COMPONENT RESPONSE REGULATOR"/>
    <property type="match status" value="1"/>
</dbReference>
<name>A0A3B0V267_9ZZZZ</name>
<dbReference type="CDD" id="cd06170">
    <property type="entry name" value="LuxR_C_like"/>
    <property type="match status" value="1"/>
</dbReference>
<dbReference type="InterPro" id="IPR000792">
    <property type="entry name" value="Tscrpt_reg_LuxR_C"/>
</dbReference>
<dbReference type="InterPro" id="IPR039420">
    <property type="entry name" value="WalR-like"/>
</dbReference>
<evidence type="ECO:0000313" key="5">
    <source>
        <dbReference type="EMBL" id="VAW30959.1"/>
    </source>
</evidence>
<dbReference type="Pfam" id="PF00072">
    <property type="entry name" value="Response_reg"/>
    <property type="match status" value="1"/>
</dbReference>
<dbReference type="AlphaFoldDB" id="A0A3B0V267"/>
<gene>
    <name evidence="5" type="ORF">MNBD_CHLOROFLEXI01-1208</name>
</gene>
<organism evidence="5">
    <name type="scientific">hydrothermal vent metagenome</name>
    <dbReference type="NCBI Taxonomy" id="652676"/>
    <lineage>
        <taxon>unclassified sequences</taxon>
        <taxon>metagenomes</taxon>
        <taxon>ecological metagenomes</taxon>
    </lineage>
</organism>
<feature type="domain" description="Response regulatory" evidence="4">
    <location>
        <begin position="4"/>
        <end position="120"/>
    </location>
</feature>
<dbReference type="SMART" id="SM00421">
    <property type="entry name" value="HTH_LUXR"/>
    <property type="match status" value="1"/>
</dbReference>
<dbReference type="PANTHER" id="PTHR43214:SF43">
    <property type="entry name" value="TWO-COMPONENT RESPONSE REGULATOR"/>
    <property type="match status" value="1"/>
</dbReference>
<dbReference type="InterPro" id="IPR016032">
    <property type="entry name" value="Sig_transdc_resp-reg_C-effctor"/>
</dbReference>
<dbReference type="Gene3D" id="3.40.50.2300">
    <property type="match status" value="1"/>
</dbReference>
<dbReference type="SUPFAM" id="SSF52172">
    <property type="entry name" value="CheY-like"/>
    <property type="match status" value="1"/>
</dbReference>
<dbReference type="GO" id="GO:0006355">
    <property type="term" value="P:regulation of DNA-templated transcription"/>
    <property type="evidence" value="ECO:0007669"/>
    <property type="project" value="InterPro"/>
</dbReference>
<dbReference type="EMBL" id="UOEU01000119">
    <property type="protein sequence ID" value="VAW30959.1"/>
    <property type="molecule type" value="Genomic_DNA"/>
</dbReference>
<dbReference type="SUPFAM" id="SSF46894">
    <property type="entry name" value="C-terminal effector domain of the bipartite response regulators"/>
    <property type="match status" value="1"/>
</dbReference>
<protein>
    <submittedName>
        <fullName evidence="5">Two-component transcriptional response regulator, LuxR family</fullName>
    </submittedName>
</protein>
<dbReference type="Pfam" id="PF00196">
    <property type="entry name" value="GerE"/>
    <property type="match status" value="1"/>
</dbReference>
<dbReference type="SMART" id="SM00448">
    <property type="entry name" value="REC"/>
    <property type="match status" value="1"/>
</dbReference>
<dbReference type="InterPro" id="IPR011006">
    <property type="entry name" value="CheY-like_superfamily"/>
</dbReference>
<evidence type="ECO:0000256" key="1">
    <source>
        <dbReference type="ARBA" id="ARBA00022553"/>
    </source>
</evidence>
<dbReference type="GO" id="GO:0000160">
    <property type="term" value="P:phosphorelay signal transduction system"/>
    <property type="evidence" value="ECO:0007669"/>
    <property type="project" value="InterPro"/>
</dbReference>
<accession>A0A3B0V267</accession>
<sequence>MSLRVLLVDDHEVVRLGLKTLLSDVEWIDVVAEAKDAVTAVQAAAHYQPDAIVMDIRMPGESGIEACATITRRWPNIKVIMLTSHGEDDLLFRAIQAGASGYVLKQVGNEPVINALDAVRRGEALLDPVITQRVLTYVRQSERDHQTAAFKDLSVREMEVLALVTKGKSNGEIAKELLLAEKTVRNHVSTILSKLHLSNRIEAATYAVRHHIDDYLKS</sequence>
<feature type="domain" description="HTH luxR-type" evidence="3">
    <location>
        <begin position="146"/>
        <end position="211"/>
    </location>
</feature>
<dbReference type="PROSITE" id="PS50110">
    <property type="entry name" value="RESPONSE_REGULATORY"/>
    <property type="match status" value="1"/>
</dbReference>
<keyword evidence="2" id="KW-0238">DNA-binding</keyword>
<dbReference type="GO" id="GO:0003677">
    <property type="term" value="F:DNA binding"/>
    <property type="evidence" value="ECO:0007669"/>
    <property type="project" value="UniProtKB-KW"/>
</dbReference>
<evidence type="ECO:0000256" key="2">
    <source>
        <dbReference type="ARBA" id="ARBA00023125"/>
    </source>
</evidence>
<proteinExistence type="predicted"/>
<dbReference type="InterPro" id="IPR058245">
    <property type="entry name" value="NreC/VraR/RcsB-like_REC"/>
</dbReference>
<dbReference type="PRINTS" id="PR00038">
    <property type="entry name" value="HTHLUXR"/>
</dbReference>
<dbReference type="CDD" id="cd17535">
    <property type="entry name" value="REC_NarL-like"/>
    <property type="match status" value="1"/>
</dbReference>
<evidence type="ECO:0000259" key="4">
    <source>
        <dbReference type="PROSITE" id="PS50110"/>
    </source>
</evidence>
<evidence type="ECO:0000259" key="3">
    <source>
        <dbReference type="PROSITE" id="PS50043"/>
    </source>
</evidence>